<keyword evidence="1" id="KW-1133">Transmembrane helix</keyword>
<evidence type="ECO:0000256" key="1">
    <source>
        <dbReference type="SAM" id="Phobius"/>
    </source>
</evidence>
<evidence type="ECO:0000313" key="3">
    <source>
        <dbReference type="Proteomes" id="UP000021108"/>
    </source>
</evidence>
<organism evidence="2 3">
    <name type="scientific">Acinetobacter baumannii 625974</name>
    <dbReference type="NCBI Taxonomy" id="1310607"/>
    <lineage>
        <taxon>Bacteria</taxon>
        <taxon>Pseudomonadati</taxon>
        <taxon>Pseudomonadota</taxon>
        <taxon>Gammaproteobacteria</taxon>
        <taxon>Moraxellales</taxon>
        <taxon>Moraxellaceae</taxon>
        <taxon>Acinetobacter</taxon>
        <taxon>Acinetobacter calcoaceticus/baumannii complex</taxon>
    </lineage>
</organism>
<reference evidence="2 3" key="1">
    <citation type="submission" date="2014-02" db="EMBL/GenBank/DDBJ databases">
        <title>Comparative genomics and transcriptomics to identify genetic mechanisms underlying the emergence of carbapenem resistant Acinetobacter baumannii (CRAb).</title>
        <authorList>
            <person name="Harris A.D."/>
            <person name="Johnson K.J."/>
            <person name="George J."/>
            <person name="Shefchek K."/>
            <person name="Daugherty S.C."/>
            <person name="Parankush S."/>
            <person name="Sadzewicz L."/>
            <person name="Tallon L."/>
            <person name="Sengamalay N."/>
            <person name="Hazen T.H."/>
            <person name="Rasko D.A."/>
        </authorList>
    </citation>
    <scope>NUCLEOTIDE SEQUENCE [LARGE SCALE GENOMIC DNA]</scope>
    <source>
        <strain evidence="2 3">625974</strain>
    </source>
</reference>
<dbReference type="GeneID" id="92893257"/>
<sequence length="166" mass="18061">MALTNCKECGAQVSTQAKNCPSCGAKVKKRSLLKWIFLGFVILFIIGIIAGGGEGSSSSSSTRELSPKEDALKNTVLDYDWSKGGFDSVMLVDFKIKNNSKYDIKDITVECEHYSNSKTKIDSNSRVIYEIVKAGETKTVKQFNMGFIHSQAASSGCGITDLVVIQ</sequence>
<dbReference type="Proteomes" id="UP000021108">
    <property type="component" value="Unassembled WGS sequence"/>
</dbReference>
<proteinExistence type="predicted"/>
<protein>
    <submittedName>
        <fullName evidence="2">Zinc-ribbon domain protein</fullName>
    </submittedName>
</protein>
<comment type="caution">
    <text evidence="2">The sequence shown here is derived from an EMBL/GenBank/DDBJ whole genome shotgun (WGS) entry which is preliminary data.</text>
</comment>
<name>A0A009PB34_ACIBA</name>
<keyword evidence="1" id="KW-0472">Membrane</keyword>
<dbReference type="RefSeq" id="WP_001229359.1">
    <property type="nucleotide sequence ID" value="NZ_JEXD01000031.1"/>
</dbReference>
<feature type="transmembrane region" description="Helical" evidence="1">
    <location>
        <begin position="35"/>
        <end position="53"/>
    </location>
</feature>
<dbReference type="PATRIC" id="fig|1310607.3.peg.2893"/>
<gene>
    <name evidence="2" type="ORF">J506_2989</name>
</gene>
<keyword evidence="1" id="KW-0812">Transmembrane</keyword>
<dbReference type="AlphaFoldDB" id="A0A009PB34"/>
<dbReference type="EMBL" id="JEXD01000031">
    <property type="protein sequence ID" value="EXC05804.1"/>
    <property type="molecule type" value="Genomic_DNA"/>
</dbReference>
<accession>A0A009PB34</accession>
<evidence type="ECO:0000313" key="2">
    <source>
        <dbReference type="EMBL" id="EXC05804.1"/>
    </source>
</evidence>